<dbReference type="Pfam" id="PF09822">
    <property type="entry name" value="ABC_transp_aux"/>
    <property type="match status" value="1"/>
</dbReference>
<accession>A0ABR8T1V2</accession>
<keyword evidence="1" id="KW-0812">Transmembrane</keyword>
<feature type="transmembrane region" description="Helical" evidence="1">
    <location>
        <begin position="12"/>
        <end position="34"/>
    </location>
</feature>
<sequence>MKKWMNHTNSGIISAAVIGIFILLTLFINSLGSFQLDFSEGKQNTLSEQTKEAVKAITEDTRVLVFTVNSSSDELLNREVTDLVDEYSKLNSKLKVEKYNLESEPILAQQYGLNSSSIVILQGDKQQIVSMIDLFSSGENEGSYLFSGEEKLTQALLSLESDEKHNIAFLTGHGELELSAATTLQNSLNQSNMETTEITLSEDTAVPEDTDVLAILGPQEDLSDAELKQVQNYMDHGGKLLLTLGFHEDMESKWTNIDALMKQYGVVDEHAIMVDQESSTTNGPLWSMPQLESHAVTDKLIQNNLQPVFSLSLGLSAEVQDKWMVTSILESSDTSYGETDITGLLENETNNDTEEDLQGPVKLGYAIETTDGNPKAVILGATTFMQDYEIGSGGNRDFVLNTINYLAEKENGVTIRPREQMGYELAYLTQAQGSVIFAIAVIGMPLIFVIIGALLWWRRRKK</sequence>
<dbReference type="Proteomes" id="UP000608071">
    <property type="component" value="Unassembled WGS sequence"/>
</dbReference>
<evidence type="ECO:0000256" key="1">
    <source>
        <dbReference type="SAM" id="Phobius"/>
    </source>
</evidence>
<evidence type="ECO:0000313" key="4">
    <source>
        <dbReference type="EMBL" id="MBD7969751.1"/>
    </source>
</evidence>
<reference evidence="4 5" key="1">
    <citation type="submission" date="2020-08" db="EMBL/GenBank/DDBJ databases">
        <title>A Genomic Blueprint of the Chicken Gut Microbiome.</title>
        <authorList>
            <person name="Gilroy R."/>
            <person name="Ravi A."/>
            <person name="Getino M."/>
            <person name="Pursley I."/>
            <person name="Horton D.L."/>
            <person name="Alikhan N.-F."/>
            <person name="Baker D."/>
            <person name="Gharbi K."/>
            <person name="Hall N."/>
            <person name="Watson M."/>
            <person name="Adriaenssens E.M."/>
            <person name="Foster-Nyarko E."/>
            <person name="Jarju S."/>
            <person name="Secka A."/>
            <person name="Antonio M."/>
            <person name="Oren A."/>
            <person name="Chaudhuri R."/>
            <person name="La Ragione R.M."/>
            <person name="Hildebrand F."/>
            <person name="Pallen M.J."/>
        </authorList>
    </citation>
    <scope>NUCLEOTIDE SEQUENCE [LARGE SCALE GENOMIC DNA]</scope>
    <source>
        <strain evidence="4 5">Sa2BVA9</strain>
    </source>
</reference>
<organism evidence="4 5">
    <name type="scientific">Paenibacillus gallinarum</name>
    <dbReference type="NCBI Taxonomy" id="2762232"/>
    <lineage>
        <taxon>Bacteria</taxon>
        <taxon>Bacillati</taxon>
        <taxon>Bacillota</taxon>
        <taxon>Bacilli</taxon>
        <taxon>Bacillales</taxon>
        <taxon>Paenibacillaceae</taxon>
        <taxon>Paenibacillus</taxon>
    </lineage>
</organism>
<keyword evidence="5" id="KW-1185">Reference proteome</keyword>
<evidence type="ECO:0000313" key="5">
    <source>
        <dbReference type="Proteomes" id="UP000608071"/>
    </source>
</evidence>
<keyword evidence="1" id="KW-0472">Membrane</keyword>
<comment type="caution">
    <text evidence="4">The sequence shown here is derived from an EMBL/GenBank/DDBJ whole genome shotgun (WGS) entry which is preliminary data.</text>
</comment>
<feature type="transmembrane region" description="Helical" evidence="1">
    <location>
        <begin position="435"/>
        <end position="457"/>
    </location>
</feature>
<dbReference type="InterPro" id="IPR055396">
    <property type="entry name" value="DUF7088"/>
</dbReference>
<dbReference type="RefSeq" id="WP_191802137.1">
    <property type="nucleotide sequence ID" value="NZ_JACSQL010000008.1"/>
</dbReference>
<dbReference type="InterPro" id="IPR019196">
    <property type="entry name" value="ABC_transp_unknown"/>
</dbReference>
<protein>
    <submittedName>
        <fullName evidence="4">GldG family protein</fullName>
    </submittedName>
</protein>
<dbReference type="EMBL" id="JACSQL010000008">
    <property type="protein sequence ID" value="MBD7969751.1"/>
    <property type="molecule type" value="Genomic_DNA"/>
</dbReference>
<feature type="domain" description="DUF7088" evidence="3">
    <location>
        <begin position="41"/>
        <end position="126"/>
    </location>
</feature>
<keyword evidence="1" id="KW-1133">Transmembrane helix</keyword>
<feature type="domain" description="ABC-type uncharacterised transport system" evidence="2">
    <location>
        <begin position="165"/>
        <end position="369"/>
    </location>
</feature>
<evidence type="ECO:0000259" key="3">
    <source>
        <dbReference type="Pfam" id="PF23357"/>
    </source>
</evidence>
<name>A0ABR8T1V2_9BACL</name>
<dbReference type="Gene3D" id="3.40.30.10">
    <property type="entry name" value="Glutaredoxin"/>
    <property type="match status" value="1"/>
</dbReference>
<dbReference type="SUPFAM" id="SSF52317">
    <property type="entry name" value="Class I glutamine amidotransferase-like"/>
    <property type="match status" value="1"/>
</dbReference>
<dbReference type="Pfam" id="PF23357">
    <property type="entry name" value="DUF7088"/>
    <property type="match status" value="1"/>
</dbReference>
<evidence type="ECO:0000259" key="2">
    <source>
        <dbReference type="Pfam" id="PF09822"/>
    </source>
</evidence>
<proteinExistence type="predicted"/>
<gene>
    <name evidence="4" type="ORF">H9647_16940</name>
</gene>
<dbReference type="InterPro" id="IPR029062">
    <property type="entry name" value="Class_I_gatase-like"/>
</dbReference>